<evidence type="ECO:0000313" key="3">
    <source>
        <dbReference type="Proteomes" id="UP000199126"/>
    </source>
</evidence>
<accession>A0A1H8SS56</accession>
<dbReference type="Pfam" id="PF17648">
    <property type="entry name" value="Luciferase"/>
    <property type="match status" value="1"/>
</dbReference>
<sequence>MFSAKVAEFPEYIVRRVDDWPDVQTINSEDSVELRVAGSTLGVVHEVGVVDLAFSPAIRDQLLTEGRADRHRTDPRSSWVSVRVRTGEDVADALWLLRFAYLCRLSECSDSDEHAATSAVDVDDEFARLGLSTSLWALTRERTPAAEHPTRSVDVVESETV</sequence>
<gene>
    <name evidence="2" type="ORF">SAMN04487948_105290</name>
</gene>
<dbReference type="Proteomes" id="UP000199126">
    <property type="component" value="Unassembled WGS sequence"/>
</dbReference>
<evidence type="ECO:0000259" key="1">
    <source>
        <dbReference type="Pfam" id="PF17648"/>
    </source>
</evidence>
<dbReference type="OrthoDB" id="259286at2157"/>
<protein>
    <recommendedName>
        <fullName evidence="1">Luciferase domain-containing protein</fullName>
    </recommendedName>
</protein>
<dbReference type="EMBL" id="FODV01000005">
    <property type="protein sequence ID" value="SEO81427.1"/>
    <property type="molecule type" value="Genomic_DNA"/>
</dbReference>
<evidence type="ECO:0000313" key="2">
    <source>
        <dbReference type="EMBL" id="SEO81427.1"/>
    </source>
</evidence>
<keyword evidence="3" id="KW-1185">Reference proteome</keyword>
<organism evidence="2 3">
    <name type="scientific">Halogranum amylolyticum</name>
    <dbReference type="NCBI Taxonomy" id="660520"/>
    <lineage>
        <taxon>Archaea</taxon>
        <taxon>Methanobacteriati</taxon>
        <taxon>Methanobacteriota</taxon>
        <taxon>Stenosarchaea group</taxon>
        <taxon>Halobacteria</taxon>
        <taxon>Halobacteriales</taxon>
        <taxon>Haloferacaceae</taxon>
    </lineage>
</organism>
<dbReference type="InterPro" id="IPR040841">
    <property type="entry name" value="Luciferase_dom"/>
</dbReference>
<dbReference type="RefSeq" id="WP_089824473.1">
    <property type="nucleotide sequence ID" value="NZ_FODV01000005.1"/>
</dbReference>
<feature type="domain" description="Luciferase" evidence="1">
    <location>
        <begin position="41"/>
        <end position="100"/>
    </location>
</feature>
<name>A0A1H8SS56_9EURY</name>
<dbReference type="AlphaFoldDB" id="A0A1H8SS56"/>
<proteinExistence type="predicted"/>
<reference evidence="3" key="1">
    <citation type="submission" date="2016-10" db="EMBL/GenBank/DDBJ databases">
        <authorList>
            <person name="Varghese N."/>
            <person name="Submissions S."/>
        </authorList>
    </citation>
    <scope>NUCLEOTIDE SEQUENCE [LARGE SCALE GENOMIC DNA]</scope>
    <source>
        <strain evidence="3">CGMCC 1.10121</strain>
    </source>
</reference>